<gene>
    <name evidence="1" type="ORF">SMD11_3964</name>
</gene>
<protein>
    <submittedName>
        <fullName evidence="1">Uncharacterized protein</fullName>
    </submittedName>
</protein>
<evidence type="ECO:0000313" key="1">
    <source>
        <dbReference type="EMBL" id="ARZ69579.1"/>
    </source>
</evidence>
<proteinExistence type="predicted"/>
<dbReference type="Proteomes" id="UP000195755">
    <property type="component" value="Chromosome"/>
</dbReference>
<dbReference type="AlphaFoldDB" id="A0A1Z2L5K4"/>
<dbReference type="EMBL" id="CP021744">
    <property type="protein sequence ID" value="ARZ69579.1"/>
    <property type="molecule type" value="Genomic_DNA"/>
</dbReference>
<reference evidence="1 2" key="1">
    <citation type="submission" date="2017-06" db="EMBL/GenBank/DDBJ databases">
        <title>Streptomyces albireticuli Genome sequencing and assembly.</title>
        <authorList>
            <person name="Wang Y."/>
            <person name="Du B."/>
            <person name="Ding Y."/>
            <person name="Liu H."/>
            <person name="Hou Q."/>
            <person name="Liu K."/>
            <person name="Yao L."/>
            <person name="Wang C."/>
        </authorList>
    </citation>
    <scope>NUCLEOTIDE SEQUENCE [LARGE SCALE GENOMIC DNA]</scope>
    <source>
        <strain evidence="1 2">MDJK11</strain>
    </source>
</reference>
<evidence type="ECO:0000313" key="2">
    <source>
        <dbReference type="Proteomes" id="UP000195755"/>
    </source>
</evidence>
<sequence>MDRAHRTATTTQQLQCGVQGRISCRPWHHHGDTIPVWGYPSSQSQLH</sequence>
<accession>A0A1Z2L5K4</accession>
<organism evidence="1 2">
    <name type="scientific">Streptomyces albireticuli</name>
    <dbReference type="NCBI Taxonomy" id="1940"/>
    <lineage>
        <taxon>Bacteria</taxon>
        <taxon>Bacillati</taxon>
        <taxon>Actinomycetota</taxon>
        <taxon>Actinomycetes</taxon>
        <taxon>Kitasatosporales</taxon>
        <taxon>Streptomycetaceae</taxon>
        <taxon>Streptomyces</taxon>
    </lineage>
</organism>
<name>A0A1Z2L5K4_9ACTN</name>
<dbReference type="KEGG" id="salj:SMD11_3964"/>